<evidence type="ECO:0000313" key="18">
    <source>
        <dbReference type="EMBL" id="HHJ65080.1"/>
    </source>
</evidence>
<dbReference type="InterPro" id="IPR001041">
    <property type="entry name" value="2Fe-2S_ferredoxin-type"/>
</dbReference>
<dbReference type="PROSITE" id="PS51839">
    <property type="entry name" value="4FE4S_HC3"/>
    <property type="match status" value="1"/>
</dbReference>
<evidence type="ECO:0000256" key="2">
    <source>
        <dbReference type="ARBA" id="ARBA00004370"/>
    </source>
</evidence>
<feature type="domain" description="4Fe-4S His(Cys)3-ligated-type" evidence="17">
    <location>
        <begin position="83"/>
        <end position="122"/>
    </location>
</feature>
<dbReference type="Proteomes" id="UP000885792">
    <property type="component" value="Unassembled WGS sequence"/>
</dbReference>
<dbReference type="PROSITE" id="PS00198">
    <property type="entry name" value="4FE4S_FER_1"/>
    <property type="match status" value="1"/>
</dbReference>
<evidence type="ECO:0000259" key="17">
    <source>
        <dbReference type="PROSITE" id="PS51839"/>
    </source>
</evidence>
<dbReference type="Pfam" id="PF22117">
    <property type="entry name" value="Fer4_Nqo3"/>
    <property type="match status" value="1"/>
</dbReference>
<dbReference type="Pfam" id="PF10588">
    <property type="entry name" value="NADH-G_4Fe-4S_3"/>
    <property type="match status" value="1"/>
</dbReference>
<dbReference type="GO" id="GO:0042773">
    <property type="term" value="P:ATP synthesis coupled electron transport"/>
    <property type="evidence" value="ECO:0007669"/>
    <property type="project" value="InterPro"/>
</dbReference>
<dbReference type="FunFam" id="3.10.20.740:FF:000004">
    <property type="entry name" value="NADH-quinone oxidoreductase"/>
    <property type="match status" value="1"/>
</dbReference>
<dbReference type="SUPFAM" id="SSF53706">
    <property type="entry name" value="Formate dehydrogenase/DMSO reductase, domains 1-3"/>
    <property type="match status" value="1"/>
</dbReference>
<comment type="cofactor">
    <cofactor evidence="1">
        <name>[4Fe-4S] cluster</name>
        <dbReference type="ChEBI" id="CHEBI:49883"/>
    </cofactor>
</comment>
<evidence type="ECO:0000256" key="10">
    <source>
        <dbReference type="ARBA" id="ARBA00023004"/>
    </source>
</evidence>
<keyword evidence="9" id="KW-1278">Translocase</keyword>
<evidence type="ECO:0000256" key="11">
    <source>
        <dbReference type="ARBA" id="ARBA00023014"/>
    </source>
</evidence>
<dbReference type="InterPro" id="IPR054351">
    <property type="entry name" value="NADH_UbQ_OxRdtase_ferredoxin"/>
</dbReference>
<keyword evidence="5" id="KW-0001">2Fe-2S</keyword>
<evidence type="ECO:0000256" key="1">
    <source>
        <dbReference type="ARBA" id="ARBA00001966"/>
    </source>
</evidence>
<dbReference type="CDD" id="cd00207">
    <property type="entry name" value="fer2"/>
    <property type="match status" value="1"/>
</dbReference>
<evidence type="ECO:0000256" key="8">
    <source>
        <dbReference type="ARBA" id="ARBA00022737"/>
    </source>
</evidence>
<dbReference type="GO" id="GO:0003954">
    <property type="term" value="F:NADH dehydrogenase activity"/>
    <property type="evidence" value="ECO:0007669"/>
    <property type="project" value="TreeGrafter"/>
</dbReference>
<evidence type="ECO:0000259" key="15">
    <source>
        <dbReference type="PROSITE" id="PS51085"/>
    </source>
</evidence>
<organism evidence="18">
    <name type="scientific">Aquifex aeolicus</name>
    <dbReference type="NCBI Taxonomy" id="63363"/>
    <lineage>
        <taxon>Bacteria</taxon>
        <taxon>Pseudomonadati</taxon>
        <taxon>Aquificota</taxon>
        <taxon>Aquificia</taxon>
        <taxon>Aquificales</taxon>
        <taxon>Aquificaceae</taxon>
        <taxon>Aquifex</taxon>
    </lineage>
</organism>
<evidence type="ECO:0000256" key="3">
    <source>
        <dbReference type="ARBA" id="ARBA00005404"/>
    </source>
</evidence>
<dbReference type="GO" id="GO:0051539">
    <property type="term" value="F:4 iron, 4 sulfur cluster binding"/>
    <property type="evidence" value="ECO:0007669"/>
    <property type="project" value="UniProtKB-KW"/>
</dbReference>
<dbReference type="GO" id="GO:0016020">
    <property type="term" value="C:membrane"/>
    <property type="evidence" value="ECO:0007669"/>
    <property type="project" value="UniProtKB-SubCell"/>
</dbReference>
<dbReference type="InterPro" id="IPR000283">
    <property type="entry name" value="NADH_UbQ_OxRdtase_75kDa_su_CS"/>
</dbReference>
<dbReference type="GO" id="GO:0046872">
    <property type="term" value="F:metal ion binding"/>
    <property type="evidence" value="ECO:0007669"/>
    <property type="project" value="UniProtKB-KW"/>
</dbReference>
<dbReference type="Pfam" id="PF13510">
    <property type="entry name" value="Fer2_4"/>
    <property type="match status" value="1"/>
</dbReference>
<dbReference type="SUPFAM" id="SSF54292">
    <property type="entry name" value="2Fe-2S ferredoxin-like"/>
    <property type="match status" value="1"/>
</dbReference>
<keyword evidence="8" id="KW-0677">Repeat</keyword>
<dbReference type="PROSITE" id="PS00641">
    <property type="entry name" value="COMPLEX1_75K_1"/>
    <property type="match status" value="1"/>
</dbReference>
<evidence type="ECO:0000256" key="9">
    <source>
        <dbReference type="ARBA" id="ARBA00022967"/>
    </source>
</evidence>
<evidence type="ECO:0000256" key="7">
    <source>
        <dbReference type="ARBA" id="ARBA00022723"/>
    </source>
</evidence>
<dbReference type="EMBL" id="DRNB01000348">
    <property type="protein sequence ID" value="HHJ65080.1"/>
    <property type="molecule type" value="Genomic_DNA"/>
</dbReference>
<dbReference type="InterPro" id="IPR017896">
    <property type="entry name" value="4Fe4S_Fe-S-bd"/>
</dbReference>
<feature type="domain" description="4Fe-4S ferredoxin-type" evidence="16">
    <location>
        <begin position="186"/>
        <end position="216"/>
    </location>
</feature>
<dbReference type="Gene3D" id="3.30.70.20">
    <property type="match status" value="1"/>
</dbReference>
<protein>
    <submittedName>
        <fullName evidence="18">2Fe-2S iron-sulfur cluster binding domain-containing protein</fullName>
    </submittedName>
</protein>
<feature type="domain" description="2Fe-2S ferredoxin-type" evidence="15">
    <location>
        <begin position="3"/>
        <end position="81"/>
    </location>
</feature>
<dbReference type="GO" id="GO:0051537">
    <property type="term" value="F:2 iron, 2 sulfur cluster binding"/>
    <property type="evidence" value="ECO:0007669"/>
    <property type="project" value="UniProtKB-KW"/>
</dbReference>
<comment type="similarity">
    <text evidence="3">Belongs to the complex I 75 kDa subunit family.</text>
</comment>
<evidence type="ECO:0000256" key="4">
    <source>
        <dbReference type="ARBA" id="ARBA00022485"/>
    </source>
</evidence>
<evidence type="ECO:0000256" key="12">
    <source>
        <dbReference type="ARBA" id="ARBA00023027"/>
    </source>
</evidence>
<comment type="subcellular location">
    <subcellularLocation>
        <location evidence="2">Membrane</location>
    </subcellularLocation>
</comment>
<dbReference type="GO" id="GO:0048038">
    <property type="term" value="F:quinone binding"/>
    <property type="evidence" value="ECO:0007669"/>
    <property type="project" value="UniProtKB-KW"/>
</dbReference>
<evidence type="ECO:0000256" key="6">
    <source>
        <dbReference type="ARBA" id="ARBA00022719"/>
    </source>
</evidence>
<dbReference type="InterPro" id="IPR017900">
    <property type="entry name" value="4Fe4S_Fe_S_CS"/>
</dbReference>
<name>A0A7C5QMM1_AQUAO</name>
<keyword evidence="10" id="KW-0408">Iron</keyword>
<dbReference type="PANTHER" id="PTHR43105">
    <property type="entry name" value="RESPIRATORY NITRATE REDUCTASE"/>
    <property type="match status" value="1"/>
</dbReference>
<dbReference type="PROSITE" id="PS51379">
    <property type="entry name" value="4FE4S_FER_2"/>
    <property type="match status" value="1"/>
</dbReference>
<keyword evidence="6" id="KW-0874">Quinone</keyword>
<dbReference type="SMART" id="SM00929">
    <property type="entry name" value="NADH-G_4Fe-4S_3"/>
    <property type="match status" value="1"/>
</dbReference>
<dbReference type="Gene3D" id="3.10.20.740">
    <property type="match status" value="1"/>
</dbReference>
<dbReference type="GO" id="GO:0008137">
    <property type="term" value="F:NADH dehydrogenase (ubiquinone) activity"/>
    <property type="evidence" value="ECO:0007669"/>
    <property type="project" value="InterPro"/>
</dbReference>
<keyword evidence="4" id="KW-0004">4Fe-4S</keyword>
<comment type="caution">
    <text evidence="18">The sequence shown here is derived from an EMBL/GenBank/DDBJ whole genome shotgun (WGS) entry which is preliminary data.</text>
</comment>
<keyword evidence="7" id="KW-0479">Metal-binding</keyword>
<evidence type="ECO:0000256" key="5">
    <source>
        <dbReference type="ARBA" id="ARBA00022714"/>
    </source>
</evidence>
<comment type="cofactor">
    <cofactor evidence="14">
        <name>[2Fe-2S] cluster</name>
        <dbReference type="ChEBI" id="CHEBI:190135"/>
    </cofactor>
</comment>
<keyword evidence="13" id="KW-0472">Membrane</keyword>
<evidence type="ECO:0000256" key="14">
    <source>
        <dbReference type="ARBA" id="ARBA00034078"/>
    </source>
</evidence>
<dbReference type="FunFam" id="3.30.70.20:FF:000035">
    <property type="entry name" value="Iron hydrogenase 1"/>
    <property type="match status" value="1"/>
</dbReference>
<dbReference type="PANTHER" id="PTHR43105:SF10">
    <property type="entry name" value="NADH-QUINONE OXIDOREDUCTASE SUBUNIT G"/>
    <property type="match status" value="1"/>
</dbReference>
<sequence length="630" mass="71763">MGGKVKIVIDDREYEVEEGRTVLQAALENGIEIPFFCYHPRLSIAGSCRMCLVYWENIKRLVISCNTPVQEGMVIRTHRTSEAVRENQRYLLQALMTRHPLDCPVCDKAGECDLQNYGAIYGPQRQVVPISALEKEREEHDWESDFLEYHSNRCIVCYRCVRACNEVVSAHALYVEERGFHSNIVPTVRPMDTSVCEMCGICVYVCPVGAILSKPFRFWTRSWLLRRERTRCNLCPMGCEVTVEFGEGDWRSKRKVYRIMPTDDLNICAKAFFGYDLLNRERLLTPTAHGKEETPANMVNLLKSLLSDSSGKVAFVLSGYVPNEIVEDVVAVADAVGAYLTAPQTADFFKLAEVFGDYVPPTLEEIRDSDFFLLIGEDTTSTATVLSYYIEGKVYRIGDYVRDGKLKPQQISVEEVDGLEGRGTLVVSAHSFQGPQAKEMAERLRRWSERGHRVLLLPREGNTYGLYRRIRELYSDVEAVMGMVMGGEIETLVLIGEDLTEYYGEDMLAEILSRSKHLIVASPFSDGLAGKATFRIPMALMGETPGSFTTLLGEVKGRSFLPWSFDDLSFWRRLRDSFGEVRRGVRRIRVENPTPLRPEVHLYRNSWITARSENLTRLFEKNAGVREYRI</sequence>
<evidence type="ECO:0000256" key="13">
    <source>
        <dbReference type="ARBA" id="ARBA00023136"/>
    </source>
</evidence>
<dbReference type="AlphaFoldDB" id="A0A7C5QMM1"/>
<dbReference type="InterPro" id="IPR036010">
    <property type="entry name" value="2Fe-2S_ferredoxin-like_sf"/>
</dbReference>
<evidence type="ECO:0000259" key="16">
    <source>
        <dbReference type="PROSITE" id="PS51379"/>
    </source>
</evidence>
<gene>
    <name evidence="18" type="ORF">ENJ61_09290</name>
</gene>
<accession>A0A7C5QMM1</accession>
<dbReference type="PROSITE" id="PS51085">
    <property type="entry name" value="2FE2S_FER_2"/>
    <property type="match status" value="1"/>
</dbReference>
<dbReference type="InterPro" id="IPR019574">
    <property type="entry name" value="NADH_UbQ_OxRdtase_Gsu_4Fe4S-bd"/>
</dbReference>
<dbReference type="SUPFAM" id="SSF54862">
    <property type="entry name" value="4Fe-4S ferredoxins"/>
    <property type="match status" value="1"/>
</dbReference>
<keyword evidence="11" id="KW-0411">Iron-sulfur</keyword>
<dbReference type="InterPro" id="IPR050123">
    <property type="entry name" value="Prok_molybdopt-oxidoreductase"/>
</dbReference>
<reference evidence="18" key="1">
    <citation type="journal article" date="2020" name="mSystems">
        <title>Genome- and Community-Level Interaction Insights into Carbon Utilization and Element Cycling Functions of Hydrothermarchaeota in Hydrothermal Sediment.</title>
        <authorList>
            <person name="Zhou Z."/>
            <person name="Liu Y."/>
            <person name="Xu W."/>
            <person name="Pan J."/>
            <person name="Luo Z.H."/>
            <person name="Li M."/>
        </authorList>
    </citation>
    <scope>NUCLEOTIDE SEQUENCE [LARGE SCALE GENOMIC DNA]</scope>
    <source>
        <strain evidence="18">HyVt-501</strain>
    </source>
</reference>
<proteinExistence type="inferred from homology"/>
<keyword evidence="12" id="KW-0520">NAD</keyword>